<gene>
    <name evidence="3" type="primary">fhaB</name>
    <name evidence="3" type="ORF">At1D1609_47110</name>
</gene>
<dbReference type="Pfam" id="PF13332">
    <property type="entry name" value="Fil_haemagg_2"/>
    <property type="match status" value="4"/>
</dbReference>
<name>A0A2L2LK81_AGRTU</name>
<dbReference type="NCBIfam" id="TIGR01901">
    <property type="entry name" value="adhes_NPXG"/>
    <property type="match status" value="1"/>
</dbReference>
<evidence type="ECO:0000313" key="3">
    <source>
        <dbReference type="EMBL" id="AVH44752.1"/>
    </source>
</evidence>
<dbReference type="SUPFAM" id="SSF51126">
    <property type="entry name" value="Pectin lyase-like"/>
    <property type="match status" value="1"/>
</dbReference>
<evidence type="ECO:0000259" key="2">
    <source>
        <dbReference type="SMART" id="SM00912"/>
    </source>
</evidence>
<dbReference type="Gene3D" id="2.160.20.10">
    <property type="entry name" value="Single-stranded right-handed beta-helix, Pectin lyase-like"/>
    <property type="match status" value="1"/>
</dbReference>
<dbReference type="GO" id="GO:0003824">
    <property type="term" value="F:catalytic activity"/>
    <property type="evidence" value="ECO:0007669"/>
    <property type="project" value="UniProtKB-ARBA"/>
</dbReference>
<dbReference type="InterPro" id="IPR028904">
    <property type="entry name" value="Tox-REase-5_dom"/>
</dbReference>
<sequence>MTSQFKRLPRKTTDLALFANAGTLAQKIIATVVSFTLLLQPVLLHAQDISPEVGGSFANRPGIGAAPNGVPLIDIVGPNSQGLSHNKYNNFNVGTPGVILNNFNGEIGTSKLGGVTPGNPNLQGKGSATVILNEVTSQNRSSLLGPTEVFGGRADVIIANPNGITCDGCGFINTPRATLTTGVPDIGTDGRLNGFTVNAGDVTFGPGGGNFALGDGAVSLFDVVSRTIQIDGTIYGEDLRLTAGKSKFDYATGEATALDATSGTPEYAIDGSALGAMQAGRIKMVVTEKGAGVRMRGDMAANTGELSLSADGKISIGNASGNKGVSVSSKGSVSTGRLTSKKSVSVKAGKDVNIASVGAEEAILINSGAGFVDVVGTLGAGSAITVLGDGRVAVADVSATGPVSLWSGAGSIGISGAAQSGAAMSISAASGSIAAGALLSKGDLALLSGLDLGISGLVLAEQNLQASAGGNIRYGSLEANGNVSLSSAGGVISLDKRTAAGGDIRIRQQHADLSNNRSGLATSGTLYIDASNINLANSTLTFGGIDLTSSGVTDLTGTRLNAVASSSTSRSAQVPGDIAITADSLVANGATNLLATRDLTLTLPQLVNAGQLAAGNDLTFNVTGNLTNTATGLIYAGNDAALFVGGVLANEQGAIVAGHDLTIAGSAHGGRNAAVINSSGLISSGHDMKIFTANLRNERTVAPTYTTQVSSNALVSEYDTYYANECGDCSPAEAVEFRNRFFIIEDPIHHVYRDGTEDRLTSSGSAAALIKTGNMLSVDTVDLTNAYSAIEAGSGMTLAGSGTMTNLGLQLQRTTSLNCNQQAGCQYYPDVIYQWQQTTTVYDSIRTVSLPGPNPFGTKDASKDIGPGRTLESVEAIGGVPATIHSGGALGITGFAAVNNTAIAGSIADRVAVAAPAPSNNPTALLASMTASGALFTLGGVATPQSGGFGGSVPGQTFLYETRAAFLDVSKFYGSGYFLGRIGYQPDRQIQFLGDAYFENQYIEQQLRLATGSGFTGQDSITQIKQLLDNGAAYLGANQRQLGQPLTAEEIASLTESVVVYEWQTVNGTTVLAPVLHLAADDRERLNSAGALIAGNQVTIDTGLLATSGMIASTGDLTVSGSSIAAIGGSFSAGGNASIKGDEGILLANAKVTAGGNLGLTSNGDINISVTERSTTSTLRDKRSTTTVVRTTSQGSEITAGGSITANAGGSLNVIGSTIAADGTVGLKATGDVTIAEAVDTTTIDYTYKKKGGLFGGKKQTTSHTETETAVGSSVSGGKGVSIVSGGDTVVSASNVTAGDETNKADINVSAGGDLLIASGKNTAEFEQSSSSKGFLSKKSSTQYNYDEATVGSELSASGNVKLDSAGNTVIAGSTIAAGEAISVTGDSVAIIGAEEQHALESSSKKSGLFAGSGGGFLSLWGKEQKEKSQSSTLNVGSALTAGTDVTVTARESDVNVIGSSIMAGRDINLSAERDVNVTPGAESFALSEREKKSGFGLSFSAGNGGFSVGLGAQKTKDSKQQQSDTNAVSTLTAGRDLLVSSGNNVNLQAATASTGRDVDLFAGNDINLLSANDRTNYQEMHEKTFAGVTVSVTSQVGKAAQSVMHSAERLSDGGGVNAITNSAIAGLGFYQAYKDLQGVSEGLSSGQGFAFSVGVNAGISHQENSASSSFSTPVVTDIRAGRSIAIEAQNGNIRSEGAQILAGYGKNGLPVISSDALTGDIFLSAENGDINLNAAKGTSDAASSNKSWSAGAGINMGCTTSGGCNASVGVNGSYGKGGSSTSGTSHTNTHVNGTGDVAIVTNDLALKGATVAGNSVTADVKNLTVESQVDTAKAKADQLNVSGQIGFGNTGVSGSGQKAKGDAAIVTEQSGIHAGTGGIDLNVEQHTTLVGGLITSEAGAARNNLSTGTLDATDIDTHSSWKAETYGGSIGTGGLSIAPPVKAGENETGKAYSAIGGNIPITITDPAHQTQDIGTIRRDTANTNIALPGLPDLEHILRQQYKTQADLLAAQATMAGLVGDIASGLYQDALERGDGAAVELWKEGGQGRALLHAIGGGILGGVNGWEGALKGALGAASSSLLTPAIADLVNGMLRDSNLSDQDRQALAAAIGSSLSGLVGAVGGGEGGSYGAAQYQYNYLTHKEREEFARALADCKAGSSDSPACGRVEELQILSVGRDQKLDDCVGNSSASCVKARTDLRIAAAEYLDAALTGNGESDELSLLDRHMVFLALWKYADSNDAQSGQNFGDTASTLKSDAAKALLTGSKEQIASIIRDPIIGGAIAFGGAGNAKTIIGETVGSGSTGSKGTGATGQIGEAPTNSASGNWAAVTEAMSPRAQAYQKQITGTSGQVYVVNGVKFDGVSANGTLLEAKGPGYAKFVDKTTGNFKSWFSGADALVDQAQRQSIAAGGAPITWNVAEPSAAKAIQNLLLDNRINGIKINVVPPQ</sequence>
<dbReference type="InterPro" id="IPR008638">
    <property type="entry name" value="FhaB/CdiA-like_TPS"/>
</dbReference>
<dbReference type="Pfam" id="PF21726">
    <property type="entry name" value="DUF6862"/>
    <property type="match status" value="1"/>
</dbReference>
<organism evidence="3 4">
    <name type="scientific">Agrobacterium tumefaciens</name>
    <dbReference type="NCBI Taxonomy" id="358"/>
    <lineage>
        <taxon>Bacteria</taxon>
        <taxon>Pseudomonadati</taxon>
        <taxon>Pseudomonadota</taxon>
        <taxon>Alphaproteobacteria</taxon>
        <taxon>Hyphomicrobiales</taxon>
        <taxon>Rhizobiaceae</taxon>
        <taxon>Rhizobium/Agrobacterium group</taxon>
        <taxon>Agrobacterium</taxon>
        <taxon>Agrobacterium tumefaciens complex</taxon>
    </lineage>
</organism>
<protein>
    <submittedName>
        <fullName evidence="3">Filamentous hemagglutinin</fullName>
    </submittedName>
</protein>
<dbReference type="Pfam" id="PF05860">
    <property type="entry name" value="TPS"/>
    <property type="match status" value="1"/>
</dbReference>
<feature type="compositionally biased region" description="Gly residues" evidence="1">
    <location>
        <begin position="2303"/>
        <end position="2314"/>
    </location>
</feature>
<dbReference type="InterPro" id="IPR012334">
    <property type="entry name" value="Pectin_lyas_fold"/>
</dbReference>
<dbReference type="RefSeq" id="WP_104679943.1">
    <property type="nucleotide sequence ID" value="NZ_CP026925.1"/>
</dbReference>
<evidence type="ECO:0000256" key="1">
    <source>
        <dbReference type="SAM" id="MobiDB-lite"/>
    </source>
</evidence>
<dbReference type="Proteomes" id="UP000237717">
    <property type="component" value="Chromosome II"/>
</dbReference>
<dbReference type="SMART" id="SM00912">
    <property type="entry name" value="Haemagg_act"/>
    <property type="match status" value="1"/>
</dbReference>
<reference evidence="3 4" key="1">
    <citation type="submission" date="2018-02" db="EMBL/GenBank/DDBJ databases">
        <title>Complete genome sequence of Agrobacterium tumefaciens 1D1609.</title>
        <authorList>
            <person name="Cho S.-T."/>
            <person name="Haryono M."/>
            <person name="Chang H.-H."/>
            <person name="Santos M.N."/>
            <person name="Lai E.-M."/>
            <person name="Kuo C.-H."/>
        </authorList>
    </citation>
    <scope>NUCLEOTIDE SEQUENCE [LARGE SCALE GENOMIC DNA]</scope>
    <source>
        <strain evidence="3 4">1D1609</strain>
    </source>
</reference>
<feature type="domain" description="Filamentous haemagglutinin FhaB/tRNA nuclease CdiA-like TPS" evidence="2">
    <location>
        <begin position="67"/>
        <end position="189"/>
    </location>
</feature>
<dbReference type="Pfam" id="PF15648">
    <property type="entry name" value="Tox-REase-5"/>
    <property type="match status" value="1"/>
</dbReference>
<proteinExistence type="predicted"/>
<evidence type="ECO:0000313" key="4">
    <source>
        <dbReference type="Proteomes" id="UP000237717"/>
    </source>
</evidence>
<feature type="region of interest" description="Disordered" evidence="1">
    <location>
        <begin position="2303"/>
        <end position="2324"/>
    </location>
</feature>
<accession>A0A2L2LK81</accession>
<dbReference type="EMBL" id="CP026925">
    <property type="protein sequence ID" value="AVH44752.1"/>
    <property type="molecule type" value="Genomic_DNA"/>
</dbReference>
<dbReference type="InterPro" id="IPR011050">
    <property type="entry name" value="Pectin_lyase_fold/virulence"/>
</dbReference>
<dbReference type="InterPro" id="IPR025157">
    <property type="entry name" value="Hemagglutinin_rpt"/>
</dbReference>
<dbReference type="InterPro" id="IPR049271">
    <property type="entry name" value="DUF6862"/>
</dbReference>